<organism evidence="2 3">
    <name type="scientific">Candidatus Acidianus copahuensis</name>
    <dbReference type="NCBI Taxonomy" id="1160895"/>
    <lineage>
        <taxon>Archaea</taxon>
        <taxon>Thermoproteota</taxon>
        <taxon>Thermoprotei</taxon>
        <taxon>Sulfolobales</taxon>
        <taxon>Sulfolobaceae</taxon>
        <taxon>Acidianus</taxon>
    </lineage>
</organism>
<reference evidence="2 3" key="1">
    <citation type="submission" date="2014-03" db="EMBL/GenBank/DDBJ databases">
        <title>Draft genome sequence of the novel thermoacidophilic archaea Acidianus copahuensis ALE1 strain, isolated from Copahue volcanic area in Neuquen Argentina.</title>
        <authorList>
            <person name="Urbieta M.S."/>
            <person name="Rascovan N."/>
            <person name="Castro C."/>
            <person name="Revale S."/>
            <person name="Giaveno M.A."/>
            <person name="Vazquez M.P."/>
            <person name="Donati E.R."/>
        </authorList>
    </citation>
    <scope>NUCLEOTIDE SEQUENCE [LARGE SCALE GENOMIC DNA]</scope>
    <source>
        <strain evidence="2 3">ALE1</strain>
    </source>
</reference>
<comment type="caution">
    <text evidence="2">The sequence shown here is derived from an EMBL/GenBank/DDBJ whole genome shotgun (WGS) entry which is preliminary data.</text>
</comment>
<keyword evidence="3" id="KW-1185">Reference proteome</keyword>
<evidence type="ECO:0000259" key="1">
    <source>
        <dbReference type="Pfam" id="PF14947"/>
    </source>
</evidence>
<gene>
    <name evidence="2" type="ORF">CM19_12095</name>
</gene>
<evidence type="ECO:0000313" key="2">
    <source>
        <dbReference type="EMBL" id="EZQ01808.1"/>
    </source>
</evidence>
<dbReference type="STRING" id="1160895.CM19_12095"/>
<evidence type="ECO:0000313" key="3">
    <source>
        <dbReference type="Proteomes" id="UP000024332"/>
    </source>
</evidence>
<dbReference type="AlphaFoldDB" id="A0A031LLR0"/>
<dbReference type="SUPFAM" id="SSF46785">
    <property type="entry name" value="Winged helix' DNA-binding domain"/>
    <property type="match status" value="1"/>
</dbReference>
<dbReference type="Pfam" id="PF14947">
    <property type="entry name" value="HTH_45"/>
    <property type="match status" value="1"/>
</dbReference>
<sequence length="93" mass="10609">MRSKRDQLEIISDIMTVLEEGISSKSGLMKYANLSNNLVEKYVELLVSRGLVENEGGQYKLSEKGERLLKKLKKIRELNLQIAELINSISEEL</sequence>
<dbReference type="OrthoDB" id="34509at2157"/>
<protein>
    <recommendedName>
        <fullName evidence="1">ArnR1-like winged helix-turn-helix domain-containing protein</fullName>
    </recommendedName>
</protein>
<dbReference type="InterPro" id="IPR038723">
    <property type="entry name" value="ArnR1-like_HTH"/>
</dbReference>
<dbReference type="Proteomes" id="UP000024332">
    <property type="component" value="Unassembled WGS sequence"/>
</dbReference>
<dbReference type="InterPro" id="IPR036388">
    <property type="entry name" value="WH-like_DNA-bd_sf"/>
</dbReference>
<proteinExistence type="predicted"/>
<dbReference type="Gene3D" id="1.10.10.10">
    <property type="entry name" value="Winged helix-like DNA-binding domain superfamily/Winged helix DNA-binding domain"/>
    <property type="match status" value="1"/>
</dbReference>
<dbReference type="RefSeq" id="WP_048100626.1">
    <property type="nucleotide sequence ID" value="NZ_JFZT01000061.1"/>
</dbReference>
<dbReference type="EMBL" id="JFZT01000061">
    <property type="protein sequence ID" value="EZQ01808.1"/>
    <property type="molecule type" value="Genomic_DNA"/>
</dbReference>
<name>A0A031LLR0_9CREN</name>
<dbReference type="InterPro" id="IPR036390">
    <property type="entry name" value="WH_DNA-bd_sf"/>
</dbReference>
<feature type="domain" description="ArnR1-like winged helix-turn-helix" evidence="1">
    <location>
        <begin position="4"/>
        <end position="78"/>
    </location>
</feature>
<accession>A0A031LLR0</accession>